<dbReference type="KEGG" id="alti:ALE3EI_1068"/>
<evidence type="ECO:0000256" key="1">
    <source>
        <dbReference type="SAM" id="Phobius"/>
    </source>
</evidence>
<dbReference type="Proteomes" id="UP000515514">
    <property type="component" value="Chromosome"/>
</dbReference>
<keyword evidence="1" id="KW-0472">Membrane</keyword>
<keyword evidence="3" id="KW-1185">Reference proteome</keyword>
<dbReference type="AlphaFoldDB" id="A0A7G8PTH5"/>
<keyword evidence="1" id="KW-1133">Transmembrane helix</keyword>
<dbReference type="RefSeq" id="WP_186991695.1">
    <property type="nucleotide sequence ID" value="NZ_CP052909.1"/>
</dbReference>
<evidence type="ECO:0000313" key="2">
    <source>
        <dbReference type="EMBL" id="QNJ97641.1"/>
    </source>
</evidence>
<feature type="transmembrane region" description="Helical" evidence="1">
    <location>
        <begin position="47"/>
        <end position="68"/>
    </location>
</feature>
<organism evidence="2 3">
    <name type="scientific">Constantimarinum furrinae</name>
    <dbReference type="NCBI Taxonomy" id="2562285"/>
    <lineage>
        <taxon>Bacteria</taxon>
        <taxon>Pseudomonadati</taxon>
        <taxon>Bacteroidota</taxon>
        <taxon>Flavobacteriia</taxon>
        <taxon>Flavobacteriales</taxon>
        <taxon>Flavobacteriaceae</taxon>
        <taxon>Altibacter/Constantimarinum group</taxon>
        <taxon>Constantimarinum</taxon>
    </lineage>
</organism>
<accession>A0A7G8PTH5</accession>
<dbReference type="EMBL" id="CP052909">
    <property type="protein sequence ID" value="QNJ97641.1"/>
    <property type="molecule type" value="Genomic_DNA"/>
</dbReference>
<sequence>MKNKNVSKQLKKATINLALWSLLWLMSLALATFGPKFIWQQDTTWSIIAIAINMTIGSGLILAHIKHLAALDELQKKIQLDAMAVALGVGIVGGLSYSVMDIANVISGDAEIAFLVMLIGITYIIAIVIGKKRYI</sequence>
<feature type="transmembrane region" description="Helical" evidence="1">
    <location>
        <begin position="112"/>
        <end position="130"/>
    </location>
</feature>
<evidence type="ECO:0000313" key="3">
    <source>
        <dbReference type="Proteomes" id="UP000515514"/>
    </source>
</evidence>
<protein>
    <submittedName>
        <fullName evidence="2">Uncharacterized protein</fullName>
    </submittedName>
</protein>
<gene>
    <name evidence="2" type="ORF">ALE3EI_1068</name>
</gene>
<name>A0A7G8PTH5_9FLAO</name>
<feature type="transmembrane region" description="Helical" evidence="1">
    <location>
        <begin position="80"/>
        <end position="100"/>
    </location>
</feature>
<keyword evidence="1" id="KW-0812">Transmembrane</keyword>
<reference evidence="2 3" key="1">
    <citation type="submission" date="2020-04" db="EMBL/GenBank/DDBJ databases">
        <title>Genome sequence of Altibacter aquimarinus strain ALE3EI.</title>
        <authorList>
            <person name="Oh H.-M."/>
            <person name="Jang D."/>
        </authorList>
    </citation>
    <scope>NUCLEOTIDE SEQUENCE [LARGE SCALE GENOMIC DNA]</scope>
    <source>
        <strain evidence="2 3">ALE3EI</strain>
    </source>
</reference>
<proteinExistence type="predicted"/>